<sequence>MTKSLIDQIGPERADQLIEKAVADAVAEAAAHGLPQAVKIDGVWCKRYPDGRIEPIDGGASDAAR</sequence>
<name>A0A371K2H9_9GAMM</name>
<reference evidence="1 2" key="1">
    <citation type="submission" date="2018-08" db="EMBL/GenBank/DDBJ databases">
        <title>Lysobacter sp. zong2l5, whole genome shotgun sequence.</title>
        <authorList>
            <person name="Zhang X."/>
            <person name="Feng G."/>
            <person name="Zhu H."/>
        </authorList>
    </citation>
    <scope>NUCLEOTIDE SEQUENCE [LARGE SCALE GENOMIC DNA]</scope>
    <source>
        <strain evidence="2">zong2l5</strain>
    </source>
</reference>
<gene>
    <name evidence="1" type="ORF">DX914_02990</name>
</gene>
<dbReference type="RefSeq" id="WP_115857567.1">
    <property type="nucleotide sequence ID" value="NZ_QTSU01000001.1"/>
</dbReference>
<comment type="caution">
    <text evidence="1">The sequence shown here is derived from an EMBL/GenBank/DDBJ whole genome shotgun (WGS) entry which is preliminary data.</text>
</comment>
<dbReference type="Proteomes" id="UP000264492">
    <property type="component" value="Unassembled WGS sequence"/>
</dbReference>
<organism evidence="1 2">
    <name type="scientific">Lysobacter silvisoli</name>
    <dbReference type="NCBI Taxonomy" id="2293254"/>
    <lineage>
        <taxon>Bacteria</taxon>
        <taxon>Pseudomonadati</taxon>
        <taxon>Pseudomonadota</taxon>
        <taxon>Gammaproteobacteria</taxon>
        <taxon>Lysobacterales</taxon>
        <taxon>Lysobacteraceae</taxon>
        <taxon>Lysobacter</taxon>
    </lineage>
</organism>
<dbReference type="OrthoDB" id="6026406at2"/>
<evidence type="ECO:0000313" key="1">
    <source>
        <dbReference type="EMBL" id="RDZ28125.1"/>
    </source>
</evidence>
<evidence type="ECO:0000313" key="2">
    <source>
        <dbReference type="Proteomes" id="UP000264492"/>
    </source>
</evidence>
<proteinExistence type="predicted"/>
<accession>A0A371K2H9</accession>
<dbReference type="AlphaFoldDB" id="A0A371K2H9"/>
<dbReference type="EMBL" id="QTSU01000001">
    <property type="protein sequence ID" value="RDZ28125.1"/>
    <property type="molecule type" value="Genomic_DNA"/>
</dbReference>
<keyword evidence="2" id="KW-1185">Reference proteome</keyword>
<protein>
    <submittedName>
        <fullName evidence="1">Uncharacterized protein</fullName>
    </submittedName>
</protein>